<dbReference type="AlphaFoldDB" id="A0AAE1BB59"/>
<organism evidence="1 2">
    <name type="scientific">Elysia crispata</name>
    <name type="common">lettuce slug</name>
    <dbReference type="NCBI Taxonomy" id="231223"/>
    <lineage>
        <taxon>Eukaryota</taxon>
        <taxon>Metazoa</taxon>
        <taxon>Spiralia</taxon>
        <taxon>Lophotrochozoa</taxon>
        <taxon>Mollusca</taxon>
        <taxon>Gastropoda</taxon>
        <taxon>Heterobranchia</taxon>
        <taxon>Euthyneura</taxon>
        <taxon>Panpulmonata</taxon>
        <taxon>Sacoglossa</taxon>
        <taxon>Placobranchoidea</taxon>
        <taxon>Plakobranchidae</taxon>
        <taxon>Elysia</taxon>
    </lineage>
</organism>
<gene>
    <name evidence="1" type="ORF">RRG08_019979</name>
</gene>
<accession>A0AAE1BB59</accession>
<protein>
    <submittedName>
        <fullName evidence="1">Uncharacterized protein</fullName>
    </submittedName>
</protein>
<sequence>MQQFMNRDLRESSPLDLICWDIQLQHASTSISFYPCLHVTSDIPSHPISIVLELNARHVSGTRRYRSDKSGVCSGVTLAKPPAISTQIT</sequence>
<keyword evidence="2" id="KW-1185">Reference proteome</keyword>
<name>A0AAE1BB59_9GAST</name>
<evidence type="ECO:0000313" key="2">
    <source>
        <dbReference type="Proteomes" id="UP001283361"/>
    </source>
</evidence>
<comment type="caution">
    <text evidence="1">The sequence shown here is derived from an EMBL/GenBank/DDBJ whole genome shotgun (WGS) entry which is preliminary data.</text>
</comment>
<dbReference type="EMBL" id="JAWDGP010000205">
    <property type="protein sequence ID" value="KAK3802878.1"/>
    <property type="molecule type" value="Genomic_DNA"/>
</dbReference>
<proteinExistence type="predicted"/>
<dbReference type="Proteomes" id="UP001283361">
    <property type="component" value="Unassembled WGS sequence"/>
</dbReference>
<reference evidence="1" key="1">
    <citation type="journal article" date="2023" name="G3 (Bethesda)">
        <title>A reference genome for the long-term kleptoplast-retaining sea slug Elysia crispata morphotype clarki.</title>
        <authorList>
            <person name="Eastman K.E."/>
            <person name="Pendleton A.L."/>
            <person name="Shaikh M.A."/>
            <person name="Suttiyut T."/>
            <person name="Ogas R."/>
            <person name="Tomko P."/>
            <person name="Gavelis G."/>
            <person name="Widhalm J.R."/>
            <person name="Wisecaver J.H."/>
        </authorList>
    </citation>
    <scope>NUCLEOTIDE SEQUENCE</scope>
    <source>
        <strain evidence="1">ECLA1</strain>
    </source>
</reference>
<evidence type="ECO:0000313" key="1">
    <source>
        <dbReference type="EMBL" id="KAK3802878.1"/>
    </source>
</evidence>